<reference evidence="5" key="1">
    <citation type="submission" date="2023-07" db="EMBL/GenBank/DDBJ databases">
        <title>draft genome sequence of fig (Ficus carica).</title>
        <authorList>
            <person name="Takahashi T."/>
            <person name="Nishimura K."/>
        </authorList>
    </citation>
    <scope>NUCLEOTIDE SEQUENCE</scope>
</reference>
<proteinExistence type="predicted"/>
<protein>
    <recommendedName>
        <fullName evidence="4">PROP1-like PPR domain-containing protein</fullName>
    </recommendedName>
</protein>
<dbReference type="InterPro" id="IPR033443">
    <property type="entry name" value="PROP1-like_PPR_dom"/>
</dbReference>
<dbReference type="AlphaFoldDB" id="A0AA88DH01"/>
<feature type="compositionally biased region" description="Basic residues" evidence="3">
    <location>
        <begin position="22"/>
        <end position="32"/>
    </location>
</feature>
<feature type="compositionally biased region" description="Low complexity" evidence="3">
    <location>
        <begin position="33"/>
        <end position="43"/>
    </location>
</feature>
<evidence type="ECO:0000313" key="5">
    <source>
        <dbReference type="EMBL" id="GMN39069.1"/>
    </source>
</evidence>
<dbReference type="InterPro" id="IPR051222">
    <property type="entry name" value="PPR/CCM1_RNA-binding"/>
</dbReference>
<dbReference type="Pfam" id="PF13812">
    <property type="entry name" value="PPR_3"/>
    <property type="match status" value="1"/>
</dbReference>
<dbReference type="InterPro" id="IPR011990">
    <property type="entry name" value="TPR-like_helical_dom_sf"/>
</dbReference>
<dbReference type="PANTHER" id="PTHR47942">
    <property type="entry name" value="TETRATRICOPEPTIDE REPEAT (TPR)-LIKE SUPERFAMILY PROTEIN-RELATED"/>
    <property type="match status" value="1"/>
</dbReference>
<evidence type="ECO:0000256" key="2">
    <source>
        <dbReference type="PROSITE-ProRule" id="PRU00708"/>
    </source>
</evidence>
<comment type="caution">
    <text evidence="5">The sequence shown here is derived from an EMBL/GenBank/DDBJ whole genome shotgun (WGS) entry which is preliminary data.</text>
</comment>
<feature type="repeat" description="PPR" evidence="2">
    <location>
        <begin position="551"/>
        <end position="585"/>
    </location>
</feature>
<evidence type="ECO:0000256" key="1">
    <source>
        <dbReference type="ARBA" id="ARBA00022737"/>
    </source>
</evidence>
<sequence>MRVFVIVVSSSPSSISTPPNPSHHHHHHHFRSPSKLSSSSRSSPHSHSHLRHFAGDPKLRDFAAVVVESLAVSGVEASRLKSALRAELAAKKGVSDSAFLRDRNVRSFVRLLGKLDELGFPLLEIFDGSAMELIRRECRQILKCEQVEELVELFEVLSGYGFLIKELAKPSDVIKICVKQRKPKMAVRYACTLPHAHILFCDIINEFGKKGDLVSALTAYEASKKNSSSTNMYLYRTIIDVCGRCHNYQKSRYIYEDLLNEKVTPNVYVFNSLMNVNAHDLSYTLDVYKNMQNLGVQADLASYNILLKACCLAGRVDLAKDIYKEVQHLESTGLLKLDVFTYSTIVKILADAKLWQMALKVKEDMLSAGVTPNTITWSSLISACANAGLVEKAVQLFEEMLLAGCKPNTQCRNILLHACVEACQYDRAFRIFDTWKGNRIQETSQEDDKEYRDSNRSRGATSISRSSTLYGLDFVRELPFTPTTTTYNILMKACGSNYYHAKGLMDDMKTVGLFPNQITWSILIDICGSSGNLEGALQILKTMRATGIEPDVITYTTVIKICVERKELKLAFELFAEMKRYQLQPNLVTYNTLLRARNRYGSLQEVKQCLAVYQDMRRAGYNSNDYYLKQLIEEWCEGVIQGNNQNQGESSSGKRKDKKRPQSLLLEKVAEHLQTHIAETLTIDVQGLTKVEARIVVLAVLRMVKENYSMGYLLKDDMLIILGVGKVYAVLDEKELEVKDAITKLLQNELGLEVLSTGLKIAPSKQVVTESVGTNDFPREVKYFTRRPVVIQRLKVTKESLQHWLQRKSYLRR</sequence>
<keyword evidence="6" id="KW-1185">Reference proteome</keyword>
<keyword evidence="1" id="KW-0677">Repeat</keyword>
<name>A0AA88DH01_FICCA</name>
<organism evidence="5 6">
    <name type="scientific">Ficus carica</name>
    <name type="common">Common fig</name>
    <dbReference type="NCBI Taxonomy" id="3494"/>
    <lineage>
        <taxon>Eukaryota</taxon>
        <taxon>Viridiplantae</taxon>
        <taxon>Streptophyta</taxon>
        <taxon>Embryophyta</taxon>
        <taxon>Tracheophyta</taxon>
        <taxon>Spermatophyta</taxon>
        <taxon>Magnoliopsida</taxon>
        <taxon>eudicotyledons</taxon>
        <taxon>Gunneridae</taxon>
        <taxon>Pentapetalae</taxon>
        <taxon>rosids</taxon>
        <taxon>fabids</taxon>
        <taxon>Rosales</taxon>
        <taxon>Moraceae</taxon>
        <taxon>Ficeae</taxon>
        <taxon>Ficus</taxon>
    </lineage>
</organism>
<dbReference type="Pfam" id="PF01535">
    <property type="entry name" value="PPR"/>
    <property type="match status" value="1"/>
</dbReference>
<evidence type="ECO:0000259" key="4">
    <source>
        <dbReference type="Pfam" id="PF17177"/>
    </source>
</evidence>
<gene>
    <name evidence="5" type="ORF">TIFTF001_008297</name>
</gene>
<evidence type="ECO:0000313" key="6">
    <source>
        <dbReference type="Proteomes" id="UP001187192"/>
    </source>
</evidence>
<dbReference type="Pfam" id="PF13041">
    <property type="entry name" value="PPR_2"/>
    <property type="match status" value="1"/>
</dbReference>
<evidence type="ECO:0000256" key="3">
    <source>
        <dbReference type="SAM" id="MobiDB-lite"/>
    </source>
</evidence>
<feature type="domain" description="PROP1-like PPR" evidence="4">
    <location>
        <begin position="204"/>
        <end position="324"/>
    </location>
</feature>
<dbReference type="PANTHER" id="PTHR47942:SF50">
    <property type="entry name" value="OS03G0284900 PROTEIN"/>
    <property type="match status" value="1"/>
</dbReference>
<dbReference type="InterPro" id="IPR002885">
    <property type="entry name" value="PPR_rpt"/>
</dbReference>
<dbReference type="Gene3D" id="1.25.40.10">
    <property type="entry name" value="Tetratricopeptide repeat domain"/>
    <property type="match status" value="3"/>
</dbReference>
<feature type="repeat" description="PPR" evidence="2">
    <location>
        <begin position="373"/>
        <end position="407"/>
    </location>
</feature>
<dbReference type="EMBL" id="BTGU01000009">
    <property type="protein sequence ID" value="GMN39069.1"/>
    <property type="molecule type" value="Genomic_DNA"/>
</dbReference>
<feature type="region of interest" description="Disordered" evidence="3">
    <location>
        <begin position="8"/>
        <end position="50"/>
    </location>
</feature>
<accession>A0AA88DH01</accession>
<feature type="repeat" description="PPR" evidence="2">
    <location>
        <begin position="338"/>
        <end position="372"/>
    </location>
</feature>
<dbReference type="Pfam" id="PF17177">
    <property type="entry name" value="PPR_long"/>
    <property type="match status" value="1"/>
</dbReference>
<feature type="repeat" description="PPR" evidence="2">
    <location>
        <begin position="231"/>
        <end position="265"/>
    </location>
</feature>
<dbReference type="Proteomes" id="UP001187192">
    <property type="component" value="Unassembled WGS sequence"/>
</dbReference>
<dbReference type="NCBIfam" id="TIGR00756">
    <property type="entry name" value="PPR"/>
    <property type="match status" value="6"/>
</dbReference>
<dbReference type="PROSITE" id="PS51375">
    <property type="entry name" value="PPR"/>
    <property type="match status" value="6"/>
</dbReference>
<feature type="repeat" description="PPR" evidence="2">
    <location>
        <begin position="516"/>
        <end position="550"/>
    </location>
</feature>
<feature type="repeat" description="PPR" evidence="2">
    <location>
        <begin position="299"/>
        <end position="329"/>
    </location>
</feature>